<keyword evidence="3" id="KW-0963">Cytoplasm</keyword>
<dbReference type="InParanoid" id="J9DLW6"/>
<accession>J9DLW6</accession>
<evidence type="ECO:0000256" key="11">
    <source>
        <dbReference type="ARBA" id="ARBA00035672"/>
    </source>
</evidence>
<sequence length="466" mass="51779">MLSDVGRKITTSLNDLFSTQNTDETIENVIKEVCTQLLNANVSPKLLLTLRKNIKKDMENLPPGINKAKHCHQKIVSEIVNLLDPGTKPPELSKKSVNIVLFVGLQGCGKTTTVCKYANFYQKQKFKVGIVCADTFRAGAFDQIKQNALKIKVPYYGSEEKDPVKVARKGVEKFVNEKFNLILIDSSGRNTQEKELFDEMQQIISAVTPTNIVFVMDAGIGQAAESQAKGFSDATNIGSIILTKIDGTKKAGGALTSVATTKCPVEFVGSGENMEDFDKFDVKRFVNKMLGLGDIEGLVEKVSSLNIDEKALMKKVETGTFTLKDFYDQFQQIMSLGPLQNILSMIPGMNNVNMPEEDSLRKMVCIFDSLSKNEINSDGRCFEECPSRVLRVARGSGTSYKMVYDLLAQFRQITGMMKKMTKIPGFGDLANKDPSKMSLAEKTRMKNQMKGMLPKNIYDSMSQMFN</sequence>
<dbReference type="Gene3D" id="3.40.50.300">
    <property type="entry name" value="P-loop containing nucleotide triphosphate hydrolases"/>
    <property type="match status" value="1"/>
</dbReference>
<dbReference type="OrthoDB" id="10250817at2759"/>
<dbReference type="InterPro" id="IPR027417">
    <property type="entry name" value="P-loop_NTPase"/>
</dbReference>
<comment type="similarity">
    <text evidence="2">Belongs to the GTP-binding SRP family. SRP54 subfamily.</text>
</comment>
<dbReference type="STRING" id="1003232.J9DLW6"/>
<dbReference type="InterPro" id="IPR013822">
    <property type="entry name" value="Signal_recog_particl_SRP54_hlx"/>
</dbReference>
<dbReference type="PROSITE" id="PS00300">
    <property type="entry name" value="SRP54"/>
    <property type="match status" value="1"/>
</dbReference>
<reference evidence="14 15" key="1">
    <citation type="submission" date="2011-08" db="EMBL/GenBank/DDBJ databases">
        <authorList>
            <person name="Liu Z.J."/>
            <person name="Shi F.L."/>
            <person name="Lu J.Q."/>
            <person name="Li M."/>
            <person name="Wang Z.L."/>
        </authorList>
    </citation>
    <scope>NUCLEOTIDE SEQUENCE [LARGE SCALE GENOMIC DNA]</scope>
    <source>
        <strain evidence="14 15">USNM 41457</strain>
    </source>
</reference>
<keyword evidence="4" id="KW-0547">Nucleotide-binding</keyword>
<dbReference type="Proteomes" id="UP000003163">
    <property type="component" value="Unassembled WGS sequence"/>
</dbReference>
<evidence type="ECO:0000259" key="13">
    <source>
        <dbReference type="PROSITE" id="PS00300"/>
    </source>
</evidence>
<dbReference type="EMBL" id="AFBI03000075">
    <property type="protein sequence ID" value="EJW02377.1"/>
    <property type="molecule type" value="Genomic_DNA"/>
</dbReference>
<dbReference type="GO" id="GO:0006616">
    <property type="term" value="P:SRP-dependent cotranslational protein targeting to membrane, translocation"/>
    <property type="evidence" value="ECO:0007669"/>
    <property type="project" value="TreeGrafter"/>
</dbReference>
<evidence type="ECO:0000313" key="14">
    <source>
        <dbReference type="EMBL" id="EJW02377.1"/>
    </source>
</evidence>
<dbReference type="OMA" id="MTIFVMD"/>
<evidence type="ECO:0000256" key="6">
    <source>
        <dbReference type="ARBA" id="ARBA00022884"/>
    </source>
</evidence>
<dbReference type="GO" id="GO:0005829">
    <property type="term" value="C:cytosol"/>
    <property type="evidence" value="ECO:0007669"/>
    <property type="project" value="TreeGrafter"/>
</dbReference>
<keyword evidence="7" id="KW-0342">GTP-binding</keyword>
<dbReference type="InterPro" id="IPR004125">
    <property type="entry name" value="Signal_recog_particle_SRP54_M"/>
</dbReference>
<evidence type="ECO:0000256" key="5">
    <source>
        <dbReference type="ARBA" id="ARBA00022801"/>
    </source>
</evidence>
<dbReference type="SMART" id="SM00962">
    <property type="entry name" value="SRP54"/>
    <property type="match status" value="1"/>
</dbReference>
<evidence type="ECO:0000313" key="15">
    <source>
        <dbReference type="Proteomes" id="UP000003163"/>
    </source>
</evidence>
<dbReference type="InterPro" id="IPR042101">
    <property type="entry name" value="SRP54_N_sf"/>
</dbReference>
<dbReference type="GO" id="GO:0030942">
    <property type="term" value="F:endoplasmic reticulum signal peptide binding"/>
    <property type="evidence" value="ECO:0007669"/>
    <property type="project" value="TreeGrafter"/>
</dbReference>
<evidence type="ECO:0000256" key="10">
    <source>
        <dbReference type="ARBA" id="ARBA00034905"/>
    </source>
</evidence>
<dbReference type="CDD" id="cd17875">
    <property type="entry name" value="SRP54_G"/>
    <property type="match status" value="1"/>
</dbReference>
<proteinExistence type="inferred from homology"/>
<dbReference type="Gene3D" id="1.10.260.30">
    <property type="entry name" value="Signal recognition particle, SRP54 subunit, M-domain"/>
    <property type="match status" value="1"/>
</dbReference>
<dbReference type="PANTHER" id="PTHR11564:SF5">
    <property type="entry name" value="SIGNAL RECOGNITION PARTICLE SUBUNIT SRP54"/>
    <property type="match status" value="1"/>
</dbReference>
<dbReference type="Pfam" id="PF00448">
    <property type="entry name" value="SRP54"/>
    <property type="match status" value="1"/>
</dbReference>
<dbReference type="SUPFAM" id="SSF52540">
    <property type="entry name" value="P-loop containing nucleoside triphosphate hydrolases"/>
    <property type="match status" value="1"/>
</dbReference>
<dbReference type="InterPro" id="IPR000897">
    <property type="entry name" value="SRP54_GTPase_dom"/>
</dbReference>
<dbReference type="PANTHER" id="PTHR11564">
    <property type="entry name" value="SIGNAL RECOGNITION PARTICLE 54K PROTEIN SRP54"/>
    <property type="match status" value="1"/>
</dbReference>
<keyword evidence="9" id="KW-0687">Ribonucleoprotein</keyword>
<dbReference type="GO" id="GO:0003924">
    <property type="term" value="F:GTPase activity"/>
    <property type="evidence" value="ECO:0007669"/>
    <property type="project" value="EnsemblFungi"/>
</dbReference>
<dbReference type="InterPro" id="IPR036891">
    <property type="entry name" value="Signal_recog_part_SRP54_M_sf"/>
</dbReference>
<gene>
    <name evidence="14" type="ORF">EDEG_03192</name>
</gene>
<reference evidence="15" key="2">
    <citation type="submission" date="2015-07" db="EMBL/GenBank/DDBJ databases">
        <title>Contrasting host-pathogen interactions and genome evolution in two generalist and specialist microsporidian pathogens of mosquitoes.</title>
        <authorList>
            <consortium name="The Broad Institute Genomics Platform"/>
            <consortium name="The Broad Institute Genome Sequencing Center for Infectious Disease"/>
            <person name="Cuomo C.A."/>
            <person name="Sanscrainte N.D."/>
            <person name="Goldberg J.M."/>
            <person name="Heiman D."/>
            <person name="Young S."/>
            <person name="Zeng Q."/>
            <person name="Becnel J.J."/>
            <person name="Birren B.W."/>
        </authorList>
    </citation>
    <scope>NUCLEOTIDE SEQUENCE [LARGE SCALE GENOMIC DNA]</scope>
    <source>
        <strain evidence="15">USNM 41457</strain>
    </source>
</reference>
<dbReference type="InterPro" id="IPR036225">
    <property type="entry name" value="SRP/SRP_N"/>
</dbReference>
<dbReference type="SMART" id="SM00382">
    <property type="entry name" value="AAA"/>
    <property type="match status" value="1"/>
</dbReference>
<keyword evidence="15" id="KW-1185">Reference proteome</keyword>
<dbReference type="Gene3D" id="1.20.120.140">
    <property type="entry name" value="Signal recognition particle SRP54, nucleotide-binding domain"/>
    <property type="match status" value="1"/>
</dbReference>
<dbReference type="HOGENOM" id="CLU_009301_6_1_1"/>
<keyword evidence="6" id="KW-0694">RNA-binding</keyword>
<comment type="caution">
    <text evidence="14">The sequence shown here is derived from an EMBL/GenBank/DDBJ whole genome shotgun (WGS) entry which is preliminary data.</text>
</comment>
<dbReference type="SUPFAM" id="SSF47364">
    <property type="entry name" value="Domain of the SRP/SRP receptor G-proteins"/>
    <property type="match status" value="1"/>
</dbReference>
<dbReference type="EC" id="3.6.5.4" evidence="11"/>
<protein>
    <recommendedName>
        <fullName evidence="11">signal-recognition-particle GTPase</fullName>
        <ecNumber evidence="11">3.6.5.4</ecNumber>
    </recommendedName>
    <alternativeName>
        <fullName evidence="10">Signal recognition particle 54 kDa protein homolog</fullName>
    </alternativeName>
</protein>
<dbReference type="SUPFAM" id="SSF47446">
    <property type="entry name" value="Signal peptide-binding domain"/>
    <property type="match status" value="1"/>
</dbReference>
<dbReference type="Pfam" id="PF02881">
    <property type="entry name" value="SRP54_N"/>
    <property type="match status" value="1"/>
</dbReference>
<dbReference type="Pfam" id="PF02978">
    <property type="entry name" value="SRP_SPB"/>
    <property type="match status" value="1"/>
</dbReference>
<keyword evidence="8" id="KW-0733">Signal recognition particle</keyword>
<dbReference type="GO" id="GO:0005525">
    <property type="term" value="F:GTP binding"/>
    <property type="evidence" value="ECO:0007669"/>
    <property type="project" value="UniProtKB-KW"/>
</dbReference>
<comment type="catalytic activity">
    <reaction evidence="12">
        <text>GTP + H2O = GDP + phosphate + H(+)</text>
        <dbReference type="Rhea" id="RHEA:19669"/>
        <dbReference type="ChEBI" id="CHEBI:15377"/>
        <dbReference type="ChEBI" id="CHEBI:15378"/>
        <dbReference type="ChEBI" id="CHEBI:37565"/>
        <dbReference type="ChEBI" id="CHEBI:43474"/>
        <dbReference type="ChEBI" id="CHEBI:58189"/>
        <dbReference type="EC" id="3.6.5.4"/>
    </reaction>
    <physiologicalReaction direction="left-to-right" evidence="12">
        <dbReference type="Rhea" id="RHEA:19670"/>
    </physiologicalReaction>
</comment>
<evidence type="ECO:0000256" key="1">
    <source>
        <dbReference type="ARBA" id="ARBA00004496"/>
    </source>
</evidence>
<dbReference type="FunFam" id="3.40.50.300:FF:000022">
    <property type="entry name" value="Signal recognition particle 54 kDa subunit"/>
    <property type="match status" value="1"/>
</dbReference>
<evidence type="ECO:0000256" key="4">
    <source>
        <dbReference type="ARBA" id="ARBA00022741"/>
    </source>
</evidence>
<name>J9DLW6_EDHAE</name>
<dbReference type="VEuPathDB" id="MicrosporidiaDB:EDEG_03192"/>
<dbReference type="InterPro" id="IPR022941">
    <property type="entry name" value="SRP54"/>
</dbReference>
<evidence type="ECO:0000256" key="2">
    <source>
        <dbReference type="ARBA" id="ARBA00005450"/>
    </source>
</evidence>
<evidence type="ECO:0000256" key="7">
    <source>
        <dbReference type="ARBA" id="ARBA00023134"/>
    </source>
</evidence>
<dbReference type="GO" id="GO:0005786">
    <property type="term" value="C:signal recognition particle, endoplasmic reticulum targeting"/>
    <property type="evidence" value="ECO:0007669"/>
    <property type="project" value="UniProtKB-KW"/>
</dbReference>
<comment type="subcellular location">
    <subcellularLocation>
        <location evidence="1">Cytoplasm</location>
    </subcellularLocation>
</comment>
<dbReference type="GO" id="GO:0008312">
    <property type="term" value="F:7S RNA binding"/>
    <property type="evidence" value="ECO:0007669"/>
    <property type="project" value="EnsemblFungi"/>
</dbReference>
<evidence type="ECO:0000256" key="8">
    <source>
        <dbReference type="ARBA" id="ARBA00023135"/>
    </source>
</evidence>
<dbReference type="InterPro" id="IPR003593">
    <property type="entry name" value="AAA+_ATPase"/>
</dbReference>
<dbReference type="FunCoup" id="J9DLW6">
    <property type="interactions" value="181"/>
</dbReference>
<keyword evidence="5" id="KW-0378">Hydrolase</keyword>
<evidence type="ECO:0000256" key="3">
    <source>
        <dbReference type="ARBA" id="ARBA00022490"/>
    </source>
</evidence>
<dbReference type="SMART" id="SM00963">
    <property type="entry name" value="SRP54_N"/>
    <property type="match status" value="1"/>
</dbReference>
<dbReference type="AlphaFoldDB" id="J9DLW6"/>
<evidence type="ECO:0000256" key="12">
    <source>
        <dbReference type="ARBA" id="ARBA00048157"/>
    </source>
</evidence>
<evidence type="ECO:0000256" key="9">
    <source>
        <dbReference type="ARBA" id="ARBA00023274"/>
    </source>
</evidence>
<feature type="domain" description="SRP54-type proteins GTP-binding" evidence="13">
    <location>
        <begin position="264"/>
        <end position="277"/>
    </location>
</feature>
<organism evidence="14 15">
    <name type="scientific">Edhazardia aedis (strain USNM 41457)</name>
    <name type="common">Microsporidian parasite</name>
    <dbReference type="NCBI Taxonomy" id="1003232"/>
    <lineage>
        <taxon>Eukaryota</taxon>
        <taxon>Fungi</taxon>
        <taxon>Fungi incertae sedis</taxon>
        <taxon>Microsporidia</taxon>
        <taxon>Edhazardia</taxon>
    </lineage>
</organism>